<dbReference type="GO" id="GO:0031490">
    <property type="term" value="F:chromatin DNA binding"/>
    <property type="evidence" value="ECO:0007669"/>
    <property type="project" value="TreeGrafter"/>
</dbReference>
<evidence type="ECO:0000256" key="4">
    <source>
        <dbReference type="ARBA" id="ARBA00023242"/>
    </source>
</evidence>
<keyword evidence="3" id="KW-0479">Metal-binding</keyword>
<organism evidence="5 6">
    <name type="scientific">Nyssa sinensis</name>
    <dbReference type="NCBI Taxonomy" id="561372"/>
    <lineage>
        <taxon>Eukaryota</taxon>
        <taxon>Viridiplantae</taxon>
        <taxon>Streptophyta</taxon>
        <taxon>Embryophyta</taxon>
        <taxon>Tracheophyta</taxon>
        <taxon>Spermatophyta</taxon>
        <taxon>Magnoliopsida</taxon>
        <taxon>eudicotyledons</taxon>
        <taxon>Gunneridae</taxon>
        <taxon>Pentapetalae</taxon>
        <taxon>asterids</taxon>
        <taxon>Cornales</taxon>
        <taxon>Nyssaceae</taxon>
        <taxon>Nyssa</taxon>
    </lineage>
</organism>
<sequence length="124" mass="13955">MIEKELEANIQGVALSEIKIQQAECPLDERAYCNNCKTFIVDFHRSCPHCRYDLCLICCRYYVDNGLGYLHVQNRDSASSKRRGTLDIPIGTSFVDHVKSTSEWKVEENGNIPCPPDSMGGCGH</sequence>
<dbReference type="PANTHER" id="PTHR12549">
    <property type="entry name" value="JMJC DOMAIN-CONTAINING HISTONE DEMETHYLATION PROTEIN"/>
    <property type="match status" value="1"/>
</dbReference>
<dbReference type="GO" id="GO:0032454">
    <property type="term" value="F:histone H3K9 demethylase activity"/>
    <property type="evidence" value="ECO:0007669"/>
    <property type="project" value="InterPro"/>
</dbReference>
<keyword evidence="6" id="KW-1185">Reference proteome</keyword>
<evidence type="ECO:0008006" key="7">
    <source>
        <dbReference type="Google" id="ProtNLM"/>
    </source>
</evidence>
<dbReference type="GO" id="GO:0000118">
    <property type="term" value="C:histone deacetylase complex"/>
    <property type="evidence" value="ECO:0007669"/>
    <property type="project" value="TreeGrafter"/>
</dbReference>
<evidence type="ECO:0000313" key="5">
    <source>
        <dbReference type="EMBL" id="KAA8522632.1"/>
    </source>
</evidence>
<dbReference type="Proteomes" id="UP000325577">
    <property type="component" value="Linkage Group LG5"/>
</dbReference>
<gene>
    <name evidence="5" type="ORF">F0562_013007</name>
</gene>
<dbReference type="OrthoDB" id="1750249at2759"/>
<dbReference type="GO" id="GO:0003712">
    <property type="term" value="F:transcription coregulator activity"/>
    <property type="evidence" value="ECO:0007669"/>
    <property type="project" value="TreeGrafter"/>
</dbReference>
<evidence type="ECO:0000256" key="2">
    <source>
        <dbReference type="ARBA" id="ARBA00006801"/>
    </source>
</evidence>
<evidence type="ECO:0000256" key="1">
    <source>
        <dbReference type="ARBA" id="ARBA00004123"/>
    </source>
</evidence>
<reference evidence="5 6" key="1">
    <citation type="submission" date="2019-09" db="EMBL/GenBank/DDBJ databases">
        <title>A chromosome-level genome assembly of the Chinese tupelo Nyssa sinensis.</title>
        <authorList>
            <person name="Yang X."/>
            <person name="Kang M."/>
            <person name="Yang Y."/>
            <person name="Xiong H."/>
            <person name="Wang M."/>
            <person name="Zhang Z."/>
            <person name="Wang Z."/>
            <person name="Wu H."/>
            <person name="Ma T."/>
            <person name="Liu J."/>
            <person name="Xi Z."/>
        </authorList>
    </citation>
    <scope>NUCLEOTIDE SEQUENCE [LARGE SCALE GENOMIC DNA]</scope>
    <source>
        <strain evidence="5">J267</strain>
        <tissue evidence="5">Leaf</tissue>
    </source>
</reference>
<dbReference type="InterPro" id="IPR045109">
    <property type="entry name" value="LSDs-like"/>
</dbReference>
<protein>
    <recommendedName>
        <fullName evidence="7">ZZ-type domain-containing protein</fullName>
    </recommendedName>
</protein>
<dbReference type="EMBL" id="CM018048">
    <property type="protein sequence ID" value="KAA8522632.1"/>
    <property type="molecule type" value="Genomic_DNA"/>
</dbReference>
<comment type="similarity">
    <text evidence="2">Belongs to the JARID1 histone demethylase family.</text>
</comment>
<dbReference type="GO" id="GO:0006357">
    <property type="term" value="P:regulation of transcription by RNA polymerase II"/>
    <property type="evidence" value="ECO:0007669"/>
    <property type="project" value="TreeGrafter"/>
</dbReference>
<accession>A0A5J4ZYV3</accession>
<name>A0A5J4ZYV3_9ASTE</name>
<evidence type="ECO:0000256" key="3">
    <source>
        <dbReference type="ARBA" id="ARBA00022723"/>
    </source>
</evidence>
<keyword evidence="4" id="KW-0539">Nucleus</keyword>
<proteinExistence type="inferred from homology"/>
<dbReference type="AlphaFoldDB" id="A0A5J4ZYV3"/>
<evidence type="ECO:0000313" key="6">
    <source>
        <dbReference type="Proteomes" id="UP000325577"/>
    </source>
</evidence>
<comment type="subcellular location">
    <subcellularLocation>
        <location evidence="1">Nucleus</location>
    </subcellularLocation>
</comment>
<dbReference type="GO" id="GO:0000785">
    <property type="term" value="C:chromatin"/>
    <property type="evidence" value="ECO:0007669"/>
    <property type="project" value="TreeGrafter"/>
</dbReference>
<dbReference type="PANTHER" id="PTHR12549:SF11">
    <property type="entry name" value="LYSINE-SPECIFIC DEMETHYLASE JMJ25"/>
    <property type="match status" value="1"/>
</dbReference>
<dbReference type="GO" id="GO:0046872">
    <property type="term" value="F:metal ion binding"/>
    <property type="evidence" value="ECO:0007669"/>
    <property type="project" value="UniProtKB-KW"/>
</dbReference>